<dbReference type="HOGENOM" id="CLU_1738380_0_0_6"/>
<evidence type="ECO:0000313" key="2">
    <source>
        <dbReference type="Proteomes" id="UP000004664"/>
    </source>
</evidence>
<gene>
    <name evidence="1" type="ORF">Mettu_0208</name>
</gene>
<dbReference type="Proteomes" id="UP000004664">
    <property type="component" value="Unassembled WGS sequence"/>
</dbReference>
<evidence type="ECO:0000313" key="1">
    <source>
        <dbReference type="EMBL" id="EGW21448.1"/>
    </source>
</evidence>
<evidence type="ECO:0008006" key="3">
    <source>
        <dbReference type="Google" id="ProtNLM"/>
    </source>
</evidence>
<dbReference type="EMBL" id="JH109152">
    <property type="protein sequence ID" value="EGW21448.1"/>
    <property type="molecule type" value="Genomic_DNA"/>
</dbReference>
<proteinExistence type="predicted"/>
<organism evidence="1 2">
    <name type="scientific">Methylobacter tundripaludum (strain ATCC BAA-1195 / DSM 17260 / SV96)</name>
    <dbReference type="NCBI Taxonomy" id="697282"/>
    <lineage>
        <taxon>Bacteria</taxon>
        <taxon>Pseudomonadati</taxon>
        <taxon>Pseudomonadota</taxon>
        <taxon>Gammaproteobacteria</taxon>
        <taxon>Methylococcales</taxon>
        <taxon>Methylococcaceae</taxon>
        <taxon>Methylobacter</taxon>
    </lineage>
</organism>
<dbReference type="AlphaFoldDB" id="G3ITW5"/>
<keyword evidence="2" id="KW-1185">Reference proteome</keyword>
<dbReference type="InterPro" id="IPR011990">
    <property type="entry name" value="TPR-like_helical_dom_sf"/>
</dbReference>
<name>G3ITW5_METTV</name>
<dbReference type="STRING" id="697282.Mettu_0208"/>
<sequence>MVAVEVTRPLQEKTGDSMNDEDIRILLENVNAKKHAEFIESYLVLNESDKQDPDLMMAYADSLYELGRDAEAIDAYLRYAQSYPKRRGVNFALFGAAMAFKNIGLEVEALYLLKLVNPNHTNLNNEILDSKQKIDIQNQGIDLLRQFKQE</sequence>
<reference evidence="1 2" key="1">
    <citation type="submission" date="2011-06" db="EMBL/GenBank/DDBJ databases">
        <title>Genomic sequence of Methylobacter tundripaludum SV96.</title>
        <authorList>
            <consortium name="US DOE Joint Genome Institute"/>
            <person name="Lucas S."/>
            <person name="Han J."/>
            <person name="Lapidus A."/>
            <person name="Cheng J.-F."/>
            <person name="Goodwin L."/>
            <person name="Pitluck S."/>
            <person name="Held B."/>
            <person name="Detter J.C."/>
            <person name="Han C."/>
            <person name="Tapia R."/>
            <person name="Land M."/>
            <person name="Hauser L."/>
            <person name="Kyrpides N."/>
            <person name="Ivanova N."/>
            <person name="Ovchinnikova G."/>
            <person name="Pagani I."/>
            <person name="Klotz M.G."/>
            <person name="Dispirito A.A."/>
            <person name="Murrell J.C."/>
            <person name="Dunfield P."/>
            <person name="Kalyuzhnaya M.G."/>
            <person name="Svenning M."/>
            <person name="Trotsenko Y.A."/>
            <person name="Stein L.Y."/>
            <person name="Woyke T."/>
        </authorList>
    </citation>
    <scope>NUCLEOTIDE SEQUENCE [LARGE SCALE GENOMIC DNA]</scope>
    <source>
        <strain evidence="2">ATCC BAA-1195 / DSM 17260 / SV96</strain>
    </source>
</reference>
<accession>G3ITW5</accession>
<dbReference type="Gene3D" id="1.25.40.10">
    <property type="entry name" value="Tetratricopeptide repeat domain"/>
    <property type="match status" value="1"/>
</dbReference>
<dbReference type="SUPFAM" id="SSF48452">
    <property type="entry name" value="TPR-like"/>
    <property type="match status" value="1"/>
</dbReference>
<protein>
    <recommendedName>
        <fullName evidence="3">Tetratricopeptide repeat protein</fullName>
    </recommendedName>
</protein>